<sequence>MKKFTTKTVLVSFLVLVFTLSVTAQESGKKESKKSKKEKTTKTDKVKTGWNVGALPVVSFDSDLGFQYGALMNLYDYGDGSIYPNYERSLYVEASRFTKGSGIFRVNYDTRELIKGIRVYADISYLPDQIYSFYGFNGYDAVYNSSWVDDKSPQYKTKVFYRYKRKFFRAKVDLRGDFGNKFVHWVAGVGFYSINVKPVDIAHLNKGRKAADMLPDTASIYDQYVKWGIIPQNEKYGGSFTVLKAGFEYDSRDNEANPNKGIWFTTVLAGAPGFASSTKSGFLKLSITQRQYITLAKNTLFFDYRLGAQFTLAGRSPFYISPLIFYAHSSKAYNEGLGGSGNLRGILRNRIVGDGIAYGNFELRWEFVKFSMANQNFYLGTVLFFDTGMAIQKAKVNTSNVPANQLDSYFKTSAEKLHNSAGLGLKIAMNQNFIVSVEYGKAFDAQDGTSGIYIGLGYLF</sequence>
<accession>A0A3B0UW18</accession>
<dbReference type="NCBIfam" id="NF047779">
    <property type="entry name" value="Omp85_fam"/>
    <property type="match status" value="1"/>
</dbReference>
<dbReference type="Gene3D" id="2.40.160.50">
    <property type="entry name" value="membrane protein fhac: a member of the omp85/tpsb transporter family"/>
    <property type="match status" value="1"/>
</dbReference>
<evidence type="ECO:0000313" key="1">
    <source>
        <dbReference type="EMBL" id="VAW29547.1"/>
    </source>
</evidence>
<dbReference type="AlphaFoldDB" id="A0A3B0UW18"/>
<gene>
    <name evidence="1" type="ORF">MNBD_BACTEROID07-399</name>
</gene>
<organism evidence="1">
    <name type="scientific">hydrothermal vent metagenome</name>
    <dbReference type="NCBI Taxonomy" id="652676"/>
    <lineage>
        <taxon>unclassified sequences</taxon>
        <taxon>metagenomes</taxon>
        <taxon>ecological metagenomes</taxon>
    </lineage>
</organism>
<reference evidence="1" key="1">
    <citation type="submission" date="2018-06" db="EMBL/GenBank/DDBJ databases">
        <authorList>
            <person name="Zhirakovskaya E."/>
        </authorList>
    </citation>
    <scope>NUCLEOTIDE SEQUENCE</scope>
</reference>
<protein>
    <recommendedName>
        <fullName evidence="2">Bacterial surface antigen (D15) domain-containing protein</fullName>
    </recommendedName>
</protein>
<dbReference type="EMBL" id="UOET01000380">
    <property type="protein sequence ID" value="VAW29547.1"/>
    <property type="molecule type" value="Genomic_DNA"/>
</dbReference>
<evidence type="ECO:0008006" key="2">
    <source>
        <dbReference type="Google" id="ProtNLM"/>
    </source>
</evidence>
<name>A0A3B0UW18_9ZZZZ</name>
<proteinExistence type="predicted"/>